<name>A0AAD1TJ62_PELCU</name>
<feature type="compositionally biased region" description="Basic and acidic residues" evidence="1">
    <location>
        <begin position="14"/>
        <end position="28"/>
    </location>
</feature>
<accession>A0AAD1TJ62</accession>
<organism evidence="2 3">
    <name type="scientific">Pelobates cultripes</name>
    <name type="common">Western spadefoot toad</name>
    <dbReference type="NCBI Taxonomy" id="61616"/>
    <lineage>
        <taxon>Eukaryota</taxon>
        <taxon>Metazoa</taxon>
        <taxon>Chordata</taxon>
        <taxon>Craniata</taxon>
        <taxon>Vertebrata</taxon>
        <taxon>Euteleostomi</taxon>
        <taxon>Amphibia</taxon>
        <taxon>Batrachia</taxon>
        <taxon>Anura</taxon>
        <taxon>Pelobatoidea</taxon>
        <taxon>Pelobatidae</taxon>
        <taxon>Pelobates</taxon>
    </lineage>
</organism>
<reference evidence="2" key="1">
    <citation type="submission" date="2022-03" db="EMBL/GenBank/DDBJ databases">
        <authorList>
            <person name="Alioto T."/>
            <person name="Alioto T."/>
            <person name="Gomez Garrido J."/>
        </authorList>
    </citation>
    <scope>NUCLEOTIDE SEQUENCE</scope>
</reference>
<sequence>MNDPPRMTNTTTTDGRDIGDTSDVDKRITRNTGNTGKPPRQRRDNLSKEEHIALKDLMQDPTIIIRPADKGGAVVIQTYVDYRNEIMRQLNDESTYRRLTFDPVSKFQRMIDNLLNWDCHVGT</sequence>
<keyword evidence="3" id="KW-1185">Reference proteome</keyword>
<evidence type="ECO:0000313" key="3">
    <source>
        <dbReference type="Proteomes" id="UP001295444"/>
    </source>
</evidence>
<feature type="region of interest" description="Disordered" evidence="1">
    <location>
        <begin position="1"/>
        <end position="46"/>
    </location>
</feature>
<feature type="compositionally biased region" description="Low complexity" evidence="1">
    <location>
        <begin position="1"/>
        <end position="13"/>
    </location>
</feature>
<evidence type="ECO:0000313" key="2">
    <source>
        <dbReference type="EMBL" id="CAH2327495.1"/>
    </source>
</evidence>
<dbReference type="AlphaFoldDB" id="A0AAD1TJ62"/>
<gene>
    <name evidence="2" type="ORF">PECUL_23A000027</name>
</gene>
<dbReference type="Proteomes" id="UP001295444">
    <property type="component" value="Chromosome 13"/>
</dbReference>
<dbReference type="EMBL" id="OW240924">
    <property type="protein sequence ID" value="CAH2327495.1"/>
    <property type="molecule type" value="Genomic_DNA"/>
</dbReference>
<evidence type="ECO:0000256" key="1">
    <source>
        <dbReference type="SAM" id="MobiDB-lite"/>
    </source>
</evidence>
<protein>
    <submittedName>
        <fullName evidence="2">Uncharacterized protein</fullName>
    </submittedName>
</protein>
<proteinExistence type="predicted"/>